<keyword evidence="3" id="KW-0443">Lipid metabolism</keyword>
<evidence type="ECO:0000256" key="1">
    <source>
        <dbReference type="ARBA" id="ARBA00022801"/>
    </source>
</evidence>
<dbReference type="PANTHER" id="PTHR10272:SF13">
    <property type="entry name" value="POLY(ETHYLENE TEREPHTHALATE) HYDROLASE"/>
    <property type="match status" value="1"/>
</dbReference>
<organism evidence="5 6">
    <name type="scientific">Cyanobacterium aponinum 0216</name>
    <dbReference type="NCBI Taxonomy" id="2676140"/>
    <lineage>
        <taxon>Bacteria</taxon>
        <taxon>Bacillati</taxon>
        <taxon>Cyanobacteriota</taxon>
        <taxon>Cyanophyceae</taxon>
        <taxon>Oscillatoriophycideae</taxon>
        <taxon>Chroococcales</taxon>
        <taxon>Geminocystaceae</taxon>
        <taxon>Cyanobacterium</taxon>
    </lineage>
</organism>
<dbReference type="SMART" id="SM00062">
    <property type="entry name" value="PBPb"/>
    <property type="match status" value="1"/>
</dbReference>
<dbReference type="InterPro" id="IPR017395">
    <property type="entry name" value="Chlorophyllase-like"/>
</dbReference>
<dbReference type="Pfam" id="PF00497">
    <property type="entry name" value="SBP_bac_3"/>
    <property type="match status" value="1"/>
</dbReference>
<gene>
    <name evidence="5" type="ORF">GGC33_13645</name>
</gene>
<dbReference type="SUPFAM" id="SSF53850">
    <property type="entry name" value="Periplasmic binding protein-like II"/>
    <property type="match status" value="1"/>
</dbReference>
<dbReference type="EMBL" id="WMIA01000020">
    <property type="protein sequence ID" value="MTF39963.1"/>
    <property type="molecule type" value="Genomic_DNA"/>
</dbReference>
<evidence type="ECO:0000256" key="2">
    <source>
        <dbReference type="ARBA" id="ARBA00022963"/>
    </source>
</evidence>
<evidence type="ECO:0000256" key="3">
    <source>
        <dbReference type="ARBA" id="ARBA00023098"/>
    </source>
</evidence>
<dbReference type="Gene3D" id="3.40.190.10">
    <property type="entry name" value="Periplasmic binding protein-like II"/>
    <property type="match status" value="2"/>
</dbReference>
<sequence>MKIFTKIKHYQQKFFLISILISLFTCLFSKSAESAEKINFVYGSLSFSVAIESLETFAKTGELKEDLEPYASQLDQKTLFEVRLFLNKSFQFPQASLYRISRTSLAQDLIKQLGKVISSHSQRNGFYAIRGAILTTAGNQESWNLIDVLKTFPTQEVYVNLELLAQLKDEIFAYQSYGDAVTKAIDNVAEKNSHNIPLSQLDNLPDLAKKGQYNVIKKTVILERNQVRMTKEGFVSQYNFPVDFYLPDDATHTFPLVLISHGFGSVRENFTSLAQHLASYGFIVAIPQHIGSDLQYRQELLKGTLSSALSPMEYLARPADLSYIIDYLESFQEDNTLWQKRANLSQIGVIGDSLGGTTALQIAGAPLNINRLQTECSSDKVIINIALILQCQASYLPPTQYQVADSRVKAVIATHPLVSSIFASEGLSKIKIPTMITAGSQDIITPFVIEQIHPFLWLQNIPKYLIFFQPGTHFSSTQPSPEFTLDSLPEFLLGKNRNISSEYFRGIAVAFLEVYLKNNQDYLVYLSSDYGKFRENNSLQVKQTNQLSVNDLKDAYGGDLPFAIETSLVVTPSWENQNLSILEEIKKTGVLKIAYPQNNEPLGYINQDGEWSGFCSFLGHSLADYLESNFDFDFEIKLVSIPSDSDNLFNLITTNQVDLECGQIISKNIDKIVFSIPFMVTGNQFLLPQGDTQNFNLSKLNSLNIGSIYNIANEKFLDENYPQASKVYYNSFENVLTDLENNKIDVFLGNSLLLNSKISEISNQNKYKINPKFILNCDYYGLSLPSFDSQWIDIINGFLTKNTLSQNYFNQEANSLLLEQLNYCLNFQKDP</sequence>
<dbReference type="Proteomes" id="UP000437131">
    <property type="component" value="Unassembled WGS sequence"/>
</dbReference>
<keyword evidence="2" id="KW-0442">Lipid degradation</keyword>
<dbReference type="SUPFAM" id="SSF53474">
    <property type="entry name" value="alpha/beta-Hydrolases"/>
    <property type="match status" value="1"/>
</dbReference>
<reference evidence="5 6" key="1">
    <citation type="submission" date="2019-11" db="EMBL/GenBank/DDBJ databases">
        <title>Isolation of a new High Light Tolerant Cyanobacteria.</title>
        <authorList>
            <person name="Dobson Z."/>
            <person name="Vaughn N."/>
            <person name="Vaughn M."/>
            <person name="Fromme P."/>
            <person name="Mazor Y."/>
        </authorList>
    </citation>
    <scope>NUCLEOTIDE SEQUENCE [LARGE SCALE GENOMIC DNA]</scope>
    <source>
        <strain evidence="5 6">0216</strain>
    </source>
</reference>
<protein>
    <submittedName>
        <fullName evidence="5">Alpha/beta hydrolase</fullName>
    </submittedName>
</protein>
<keyword evidence="1 5" id="KW-0378">Hydrolase</keyword>
<comment type="caution">
    <text evidence="5">The sequence shown here is derived from an EMBL/GenBank/DDBJ whole genome shotgun (WGS) entry which is preliminary data.</text>
</comment>
<evidence type="ECO:0000313" key="5">
    <source>
        <dbReference type="EMBL" id="MTF39963.1"/>
    </source>
</evidence>
<evidence type="ECO:0000259" key="4">
    <source>
        <dbReference type="SMART" id="SM00062"/>
    </source>
</evidence>
<dbReference type="Pfam" id="PF07176">
    <property type="entry name" value="DUF1400"/>
    <property type="match status" value="1"/>
</dbReference>
<dbReference type="RefSeq" id="WP_155084330.1">
    <property type="nucleotide sequence ID" value="NZ_WMIA01000020.1"/>
</dbReference>
<dbReference type="AlphaFoldDB" id="A0A844GWM1"/>
<accession>A0A844GWM1</accession>
<dbReference type="InterPro" id="IPR001638">
    <property type="entry name" value="Solute-binding_3/MltF_N"/>
</dbReference>
<dbReference type="Pfam" id="PF07224">
    <property type="entry name" value="Chlorophyllase"/>
    <property type="match status" value="1"/>
</dbReference>
<name>A0A844GWM1_9CHRO</name>
<evidence type="ECO:0000313" key="6">
    <source>
        <dbReference type="Proteomes" id="UP000437131"/>
    </source>
</evidence>
<dbReference type="PANTHER" id="PTHR10272">
    <property type="entry name" value="PLATELET-ACTIVATING FACTOR ACETYLHYDROLASE"/>
    <property type="match status" value="1"/>
</dbReference>
<dbReference type="GO" id="GO:0003847">
    <property type="term" value="F:1-alkyl-2-acetylglycerophosphocholine esterase activity"/>
    <property type="evidence" value="ECO:0007669"/>
    <property type="project" value="TreeGrafter"/>
</dbReference>
<dbReference type="InterPro" id="IPR010802">
    <property type="entry name" value="DUF1400"/>
</dbReference>
<feature type="domain" description="Solute-binding protein family 3/N-terminal" evidence="4">
    <location>
        <begin position="590"/>
        <end position="812"/>
    </location>
</feature>
<dbReference type="Gene3D" id="3.40.50.1820">
    <property type="entry name" value="alpha/beta hydrolase"/>
    <property type="match status" value="1"/>
</dbReference>
<proteinExistence type="predicted"/>
<dbReference type="InterPro" id="IPR029058">
    <property type="entry name" value="AB_hydrolase_fold"/>
</dbReference>
<dbReference type="GO" id="GO:0016042">
    <property type="term" value="P:lipid catabolic process"/>
    <property type="evidence" value="ECO:0007669"/>
    <property type="project" value="UniProtKB-KW"/>
</dbReference>